<accession>A0A7J6WBL2</accession>
<comment type="caution">
    <text evidence="2">The sequence shown here is derived from an EMBL/GenBank/DDBJ whole genome shotgun (WGS) entry which is preliminary data.</text>
</comment>
<protein>
    <submittedName>
        <fullName evidence="2">Uncharacterized protein</fullName>
    </submittedName>
</protein>
<sequence length="72" mass="8051">MLKLKPDYPRFKGETNYYELNYVEHASEMDSKVLGSILKEESEAGKNVPAAASQPTRSGTKEESSQEISQRA</sequence>
<feature type="region of interest" description="Disordered" evidence="1">
    <location>
        <begin position="40"/>
        <end position="72"/>
    </location>
</feature>
<dbReference type="AlphaFoldDB" id="A0A7J6WBL2"/>
<evidence type="ECO:0000256" key="1">
    <source>
        <dbReference type="SAM" id="MobiDB-lite"/>
    </source>
</evidence>
<reference evidence="2 3" key="1">
    <citation type="submission" date="2020-06" db="EMBL/GenBank/DDBJ databases">
        <title>Transcriptomic and genomic resources for Thalictrum thalictroides and T. hernandezii: Facilitating candidate gene discovery in an emerging model plant lineage.</title>
        <authorList>
            <person name="Arias T."/>
            <person name="Riano-Pachon D.M."/>
            <person name="Di Stilio V.S."/>
        </authorList>
    </citation>
    <scope>NUCLEOTIDE SEQUENCE [LARGE SCALE GENOMIC DNA]</scope>
    <source>
        <strain evidence="3">cv. WT478/WT964</strain>
        <tissue evidence="2">Leaves</tissue>
    </source>
</reference>
<gene>
    <name evidence="2" type="ORF">FRX31_016155</name>
</gene>
<dbReference type="EMBL" id="JABWDY010018967">
    <property type="protein sequence ID" value="KAF5194258.1"/>
    <property type="molecule type" value="Genomic_DNA"/>
</dbReference>
<dbReference type="Proteomes" id="UP000554482">
    <property type="component" value="Unassembled WGS sequence"/>
</dbReference>
<name>A0A7J6WBL2_THATH</name>
<keyword evidence="3" id="KW-1185">Reference proteome</keyword>
<evidence type="ECO:0000313" key="2">
    <source>
        <dbReference type="EMBL" id="KAF5194258.1"/>
    </source>
</evidence>
<organism evidence="2 3">
    <name type="scientific">Thalictrum thalictroides</name>
    <name type="common">Rue-anemone</name>
    <name type="synonym">Anemone thalictroides</name>
    <dbReference type="NCBI Taxonomy" id="46969"/>
    <lineage>
        <taxon>Eukaryota</taxon>
        <taxon>Viridiplantae</taxon>
        <taxon>Streptophyta</taxon>
        <taxon>Embryophyta</taxon>
        <taxon>Tracheophyta</taxon>
        <taxon>Spermatophyta</taxon>
        <taxon>Magnoliopsida</taxon>
        <taxon>Ranunculales</taxon>
        <taxon>Ranunculaceae</taxon>
        <taxon>Thalictroideae</taxon>
        <taxon>Thalictrum</taxon>
    </lineage>
</organism>
<proteinExistence type="predicted"/>
<evidence type="ECO:0000313" key="3">
    <source>
        <dbReference type="Proteomes" id="UP000554482"/>
    </source>
</evidence>